<evidence type="ECO:0000313" key="1">
    <source>
        <dbReference type="EMBL" id="GAA5817053.1"/>
    </source>
</evidence>
<accession>A0ABP9ZD50</accession>
<evidence type="ECO:0000313" key="2">
    <source>
        <dbReference type="Proteomes" id="UP001473302"/>
    </source>
</evidence>
<dbReference type="EMBL" id="BAABUK010000037">
    <property type="protein sequence ID" value="GAA5817053.1"/>
    <property type="molecule type" value="Genomic_DNA"/>
</dbReference>
<reference evidence="1 2" key="1">
    <citation type="submission" date="2024-04" db="EMBL/GenBank/DDBJ databases">
        <title>genome sequences of Mucor flavus KT1a and Helicostylum pulchrum KT1b strains isolated from the surface of a dry-aged beef.</title>
        <authorList>
            <person name="Toyotome T."/>
            <person name="Hosono M."/>
            <person name="Torimaru M."/>
            <person name="Fukuda K."/>
            <person name="Mikami N."/>
        </authorList>
    </citation>
    <scope>NUCLEOTIDE SEQUENCE [LARGE SCALE GENOMIC DNA]</scope>
    <source>
        <strain evidence="1 2">KT1a</strain>
    </source>
</reference>
<proteinExistence type="predicted"/>
<dbReference type="Proteomes" id="UP001473302">
    <property type="component" value="Unassembled WGS sequence"/>
</dbReference>
<protein>
    <submittedName>
        <fullName evidence="1">Uncharacterized protein</fullName>
    </submittedName>
</protein>
<gene>
    <name evidence="1" type="ORF">MFLAVUS_010589</name>
</gene>
<sequence>MGYISNATNDNNDDSILQMAVRASITPNIINRLGPYTKRSRVHVGPGVDFSHSRISSNTCNIFIRSASQEQLMRQLTSQFGKISTYKLWRSSLNNFNTALTMPATTVTLCRLPSVRYGLDLILCL</sequence>
<keyword evidence="2" id="KW-1185">Reference proteome</keyword>
<comment type="caution">
    <text evidence="1">The sequence shown here is derived from an EMBL/GenBank/DDBJ whole genome shotgun (WGS) entry which is preliminary data.</text>
</comment>
<organism evidence="1 2">
    <name type="scientific">Mucor flavus</name>
    <dbReference type="NCBI Taxonomy" id="439312"/>
    <lineage>
        <taxon>Eukaryota</taxon>
        <taxon>Fungi</taxon>
        <taxon>Fungi incertae sedis</taxon>
        <taxon>Mucoromycota</taxon>
        <taxon>Mucoromycotina</taxon>
        <taxon>Mucoromycetes</taxon>
        <taxon>Mucorales</taxon>
        <taxon>Mucorineae</taxon>
        <taxon>Mucoraceae</taxon>
        <taxon>Mucor</taxon>
    </lineage>
</organism>
<name>A0ABP9ZD50_9FUNG</name>